<dbReference type="Pfam" id="PF19286">
    <property type="entry name" value="ZSWIM1-3_C"/>
    <property type="match status" value="1"/>
</dbReference>
<organism evidence="4 5">
    <name type="scientific">Eublepharis macularius</name>
    <name type="common">Leopard gecko</name>
    <name type="synonym">Cyrtodactylus macularius</name>
    <dbReference type="NCBI Taxonomy" id="481883"/>
    <lineage>
        <taxon>Eukaryota</taxon>
        <taxon>Metazoa</taxon>
        <taxon>Chordata</taxon>
        <taxon>Craniata</taxon>
        <taxon>Vertebrata</taxon>
        <taxon>Euteleostomi</taxon>
        <taxon>Lepidosauria</taxon>
        <taxon>Squamata</taxon>
        <taxon>Bifurcata</taxon>
        <taxon>Gekkota</taxon>
        <taxon>Eublepharidae</taxon>
        <taxon>Eublepharinae</taxon>
        <taxon>Eublepharis</taxon>
    </lineage>
</organism>
<dbReference type="CTD" id="140831"/>
<gene>
    <name evidence="5" type="primary">ZSWIM3</name>
</gene>
<keyword evidence="1" id="KW-0863">Zinc-finger</keyword>
<sequence length="753" mass="85310">MEVGACFKNYADFCESFRAYKRENRLHFDLKSFVPVRFYNRKNGTRIREDVTFMQVRFVCVRPKECSKKRKQHPHLCPAYFVLQYNEELDRLVISDLNSNHIHAESKASSACCDPPPVTRMAVRMSGRKAQGSPPTKLRRQQPAEVEGSNLGKGVSTKAKEDSHARVKVELDSAEPLPPPPHPGSEVTAAGKESLSNSALVRIGEVMKNFLRVDMGSLASISVGSDQALDRLNFQTSKMKSLFVKFPESLLLHQVQSERGRLLYAFLVESKDRVGKLVHFAILQEDTPENARKMLSVFKEFNPEWQKIKVVFVDRSFLHRPILQELFPSVQVLLSVYHTVRLLEKKLKESHASFSFKHNLKLALREAVFSTSSSNLGALSQQVKRLVDQELYEYLQANWFSCEMLWYMHAKKGLHSCSTYIDSLDLITQKLATLFSAQLPLEASIRHFVEHADCFNTKGLEHLNQGLSHSEEVSRSGLMEEIKTPPSRASVRRSSGAASQQAPVRNPTESPKQVTKCPPARPVSTMLGALRETCTDLAYQLCLNEWDVVQKSTQLMNSAKNKTKVQLLEETHQVSKDCRKCSCYFHCRYQLPCRHILSVLHANRQVVEEAMVCKRWQKKYQHLSVWGENLPKYLGPSKGTPGAAAAAAVPEERWDKIQSLSKELGNLLLQSEGEELEERTSTLKMIVDIWAKSCELREEEEEEAEGKHLTIRNVGDLPFLWVKKEEMEVEAAAVTHGVSVEDTQAPLPPPQAV</sequence>
<dbReference type="Pfam" id="PF21056">
    <property type="entry name" value="ZSWIM1-3_RNaseH-like"/>
    <property type="match status" value="1"/>
</dbReference>
<dbReference type="PANTHER" id="PTHR31569">
    <property type="entry name" value="SWIM-TYPE DOMAIN-CONTAINING PROTEIN"/>
    <property type="match status" value="1"/>
</dbReference>
<keyword evidence="1" id="KW-0479">Metal-binding</keyword>
<evidence type="ECO:0000313" key="4">
    <source>
        <dbReference type="Proteomes" id="UP001190640"/>
    </source>
</evidence>
<dbReference type="GeneID" id="129331369"/>
<feature type="region of interest" description="Disordered" evidence="2">
    <location>
        <begin position="472"/>
        <end position="519"/>
    </location>
</feature>
<protein>
    <submittedName>
        <fullName evidence="5">Zinc finger SWIM domain-containing protein 3</fullName>
    </submittedName>
</protein>
<evidence type="ECO:0000256" key="2">
    <source>
        <dbReference type="SAM" id="MobiDB-lite"/>
    </source>
</evidence>
<dbReference type="Pfam" id="PF21600">
    <property type="entry name" value="ZSWIM1-3_helical"/>
    <property type="match status" value="1"/>
</dbReference>
<name>A0AA97L0M0_EUBMA</name>
<dbReference type="Proteomes" id="UP001190640">
    <property type="component" value="Chromosome 5"/>
</dbReference>
<dbReference type="PROSITE" id="PS50966">
    <property type="entry name" value="ZF_SWIM"/>
    <property type="match status" value="1"/>
</dbReference>
<dbReference type="InterPro" id="IPR048326">
    <property type="entry name" value="ZSWIM1-3_helical"/>
</dbReference>
<dbReference type="GO" id="GO:0008270">
    <property type="term" value="F:zinc ion binding"/>
    <property type="evidence" value="ECO:0007669"/>
    <property type="project" value="UniProtKB-KW"/>
</dbReference>
<dbReference type="InterPro" id="IPR052579">
    <property type="entry name" value="Zinc_finger_SWIM"/>
</dbReference>
<feature type="compositionally biased region" description="Low complexity" evidence="2">
    <location>
        <begin position="487"/>
        <end position="499"/>
    </location>
</feature>
<evidence type="ECO:0000256" key="1">
    <source>
        <dbReference type="PROSITE-ProRule" id="PRU00325"/>
    </source>
</evidence>
<feature type="region of interest" description="Disordered" evidence="2">
    <location>
        <begin position="125"/>
        <end position="192"/>
    </location>
</feature>
<dbReference type="PANTHER" id="PTHR31569:SF3">
    <property type="entry name" value="ZINC FINGER SWIM DOMAIN-CONTAINING PROTEIN 3"/>
    <property type="match status" value="1"/>
</dbReference>
<reference evidence="5" key="1">
    <citation type="submission" date="2025-08" db="UniProtKB">
        <authorList>
            <consortium name="RefSeq"/>
        </authorList>
    </citation>
    <scope>IDENTIFICATION</scope>
    <source>
        <tissue evidence="5">Blood</tissue>
    </source>
</reference>
<proteinExistence type="predicted"/>
<dbReference type="InterPro" id="IPR048324">
    <property type="entry name" value="ZSWIM1-3_RNaseH-like"/>
</dbReference>
<keyword evidence="4" id="KW-1185">Reference proteome</keyword>
<keyword evidence="1" id="KW-0862">Zinc</keyword>
<feature type="compositionally biased region" description="Basic and acidic residues" evidence="2">
    <location>
        <begin position="158"/>
        <end position="171"/>
    </location>
</feature>
<dbReference type="Pfam" id="PF21599">
    <property type="entry name" value="ZSWIM3_N"/>
    <property type="match status" value="1"/>
</dbReference>
<evidence type="ECO:0000313" key="5">
    <source>
        <dbReference type="RefSeq" id="XP_054837871.1"/>
    </source>
</evidence>
<dbReference type="InterPro" id="IPR007527">
    <property type="entry name" value="Znf_SWIM"/>
</dbReference>
<dbReference type="AlphaFoldDB" id="A0AA97L0M0"/>
<dbReference type="InterPro" id="IPR048325">
    <property type="entry name" value="ZSWIM3_N"/>
</dbReference>
<dbReference type="KEGG" id="emc:129331369"/>
<dbReference type="RefSeq" id="XP_054837871.1">
    <property type="nucleotide sequence ID" value="XM_054981896.1"/>
</dbReference>
<feature type="compositionally biased region" description="Basic and acidic residues" evidence="2">
    <location>
        <begin position="472"/>
        <end position="483"/>
    </location>
</feature>
<feature type="domain" description="SWIM-type" evidence="3">
    <location>
        <begin position="563"/>
        <end position="604"/>
    </location>
</feature>
<dbReference type="InterPro" id="IPR045563">
    <property type="entry name" value="ZSWIM1/3_C"/>
</dbReference>
<accession>A0AA97L0M0</accession>
<evidence type="ECO:0000259" key="3">
    <source>
        <dbReference type="PROSITE" id="PS50966"/>
    </source>
</evidence>
<feature type="compositionally biased region" description="Polar residues" evidence="2">
    <location>
        <begin position="500"/>
        <end position="513"/>
    </location>
</feature>